<keyword evidence="1 4" id="KW-0812">Transmembrane</keyword>
<feature type="transmembrane region" description="Helical" evidence="4">
    <location>
        <begin position="151"/>
        <end position="177"/>
    </location>
</feature>
<evidence type="ECO:0000256" key="2">
    <source>
        <dbReference type="ARBA" id="ARBA00022989"/>
    </source>
</evidence>
<dbReference type="PANTHER" id="PTHR23526:SF2">
    <property type="entry name" value="MAJOR FACILITATOR SUPERFAMILY (MFS) PROFILE DOMAIN-CONTAINING PROTEIN"/>
    <property type="match status" value="1"/>
</dbReference>
<evidence type="ECO:0000313" key="6">
    <source>
        <dbReference type="Proteomes" id="UP001501337"/>
    </source>
</evidence>
<evidence type="ECO:0000256" key="3">
    <source>
        <dbReference type="ARBA" id="ARBA00023136"/>
    </source>
</evidence>
<organism evidence="5 6">
    <name type="scientific">Allohahella marinimesophila</name>
    <dbReference type="NCBI Taxonomy" id="1054972"/>
    <lineage>
        <taxon>Bacteria</taxon>
        <taxon>Pseudomonadati</taxon>
        <taxon>Pseudomonadota</taxon>
        <taxon>Gammaproteobacteria</taxon>
        <taxon>Oceanospirillales</taxon>
        <taxon>Hahellaceae</taxon>
        <taxon>Allohahella</taxon>
    </lineage>
</organism>
<feature type="transmembrane region" description="Helical" evidence="4">
    <location>
        <begin position="379"/>
        <end position="400"/>
    </location>
</feature>
<feature type="transmembrane region" description="Helical" evidence="4">
    <location>
        <begin position="278"/>
        <end position="296"/>
    </location>
</feature>
<evidence type="ECO:0000256" key="4">
    <source>
        <dbReference type="SAM" id="Phobius"/>
    </source>
</evidence>
<feature type="transmembrane region" description="Helical" evidence="4">
    <location>
        <begin position="20"/>
        <end position="44"/>
    </location>
</feature>
<feature type="transmembrane region" description="Helical" evidence="4">
    <location>
        <begin position="245"/>
        <end position="266"/>
    </location>
</feature>
<dbReference type="PANTHER" id="PTHR23526">
    <property type="entry name" value="INTEGRAL MEMBRANE TRANSPORT PROTEIN-RELATED"/>
    <property type="match status" value="1"/>
</dbReference>
<protein>
    <submittedName>
        <fullName evidence="5">MFS transporter</fullName>
    </submittedName>
</protein>
<feature type="transmembrane region" description="Helical" evidence="4">
    <location>
        <begin position="53"/>
        <end position="73"/>
    </location>
</feature>
<evidence type="ECO:0000313" key="5">
    <source>
        <dbReference type="EMBL" id="GAA3964874.1"/>
    </source>
</evidence>
<dbReference type="Gene3D" id="1.20.1250.20">
    <property type="entry name" value="MFS general substrate transporter like domains"/>
    <property type="match status" value="2"/>
</dbReference>
<feature type="transmembrane region" description="Helical" evidence="4">
    <location>
        <begin position="123"/>
        <end position="145"/>
    </location>
</feature>
<keyword evidence="6" id="KW-1185">Reference proteome</keyword>
<dbReference type="InterPro" id="IPR036259">
    <property type="entry name" value="MFS_trans_sf"/>
</dbReference>
<dbReference type="InterPro" id="IPR011701">
    <property type="entry name" value="MFS"/>
</dbReference>
<name>A0ABP7PFL5_9GAMM</name>
<dbReference type="EMBL" id="BAABBO010000010">
    <property type="protein sequence ID" value="GAA3964874.1"/>
    <property type="molecule type" value="Genomic_DNA"/>
</dbReference>
<feature type="transmembrane region" description="Helical" evidence="4">
    <location>
        <begin position="213"/>
        <end position="239"/>
    </location>
</feature>
<dbReference type="Pfam" id="PF07690">
    <property type="entry name" value="MFS_1"/>
    <property type="match status" value="1"/>
</dbReference>
<keyword evidence="3 4" id="KW-0472">Membrane</keyword>
<comment type="caution">
    <text evidence="5">The sequence shown here is derived from an EMBL/GenBank/DDBJ whole genome shotgun (WGS) entry which is preliminary data.</text>
</comment>
<dbReference type="CDD" id="cd06174">
    <property type="entry name" value="MFS"/>
    <property type="match status" value="1"/>
</dbReference>
<keyword evidence="2 4" id="KW-1133">Transmembrane helix</keyword>
<feature type="transmembrane region" description="Helical" evidence="4">
    <location>
        <begin position="338"/>
        <end position="359"/>
    </location>
</feature>
<sequence length="448" mass="49609">MTASSDNFINAFAIYLQASAAQMGVLTALPQFFGALMQILSIWLGQVIPRRKLVYNVAIIQCCGVAVLALLALPVIGDSVKASKVPWLIGLVVLYHSCLNLIQPQWRAWMGDIVPRRRRGAFFAARTRLSMVASLAVFLGGGALLTGFDKLGAIGIGFAVLFAIASTGRAASSYYLWRMHDPSDRKYLRSRPGTVAPVGRFGSLRDYLSDRNFLHYTLFIAGMQGVVAISAPFFAVYMLKVLELSYLQFALNSVASVATQFALLGFWGRFSDRHGNRLVMLITSCLLPLLPILWLFSPDYSYLLLVQVISGFAWSGFTLSTANFLYDIRPHKTNFAAYAAVQQAVGASAVFCGALFGGFCVTYADTIMAVMPAELRLEHGVFLVFVISGVLRAGIALWFIPRCKEPRIRKRPEMLQIVFRVARFNPISGVVLDWLTVTRKRKLEEERD</sequence>
<proteinExistence type="predicted"/>
<dbReference type="SUPFAM" id="SSF103473">
    <property type="entry name" value="MFS general substrate transporter"/>
    <property type="match status" value="1"/>
</dbReference>
<feature type="transmembrane region" description="Helical" evidence="4">
    <location>
        <begin position="302"/>
        <end position="326"/>
    </location>
</feature>
<dbReference type="InterPro" id="IPR052528">
    <property type="entry name" value="Sugar_transport-like"/>
</dbReference>
<accession>A0ABP7PFL5</accession>
<feature type="transmembrane region" description="Helical" evidence="4">
    <location>
        <begin position="85"/>
        <end position="102"/>
    </location>
</feature>
<gene>
    <name evidence="5" type="ORF">GCM10022278_23360</name>
</gene>
<evidence type="ECO:0000256" key="1">
    <source>
        <dbReference type="ARBA" id="ARBA00022692"/>
    </source>
</evidence>
<dbReference type="Proteomes" id="UP001501337">
    <property type="component" value="Unassembled WGS sequence"/>
</dbReference>
<reference evidence="6" key="1">
    <citation type="journal article" date="2019" name="Int. J. Syst. Evol. Microbiol.">
        <title>The Global Catalogue of Microorganisms (GCM) 10K type strain sequencing project: providing services to taxonomists for standard genome sequencing and annotation.</title>
        <authorList>
            <consortium name="The Broad Institute Genomics Platform"/>
            <consortium name="The Broad Institute Genome Sequencing Center for Infectious Disease"/>
            <person name="Wu L."/>
            <person name="Ma J."/>
        </authorList>
    </citation>
    <scope>NUCLEOTIDE SEQUENCE [LARGE SCALE GENOMIC DNA]</scope>
    <source>
        <strain evidence="6">JCM 17555</strain>
    </source>
</reference>